<keyword evidence="3" id="KW-0732">Signal</keyword>
<organism evidence="4 5">
    <name type="scientific">Hyaloscypha variabilis (strain UAMH 11265 / GT02V1 / F)</name>
    <name type="common">Meliniomyces variabilis</name>
    <dbReference type="NCBI Taxonomy" id="1149755"/>
    <lineage>
        <taxon>Eukaryota</taxon>
        <taxon>Fungi</taxon>
        <taxon>Dikarya</taxon>
        <taxon>Ascomycota</taxon>
        <taxon>Pezizomycotina</taxon>
        <taxon>Leotiomycetes</taxon>
        <taxon>Helotiales</taxon>
        <taxon>Hyaloscyphaceae</taxon>
        <taxon>Hyaloscypha</taxon>
        <taxon>Hyaloscypha variabilis</taxon>
    </lineage>
</organism>
<name>A0A2J6QS08_HYAVF</name>
<dbReference type="Proteomes" id="UP000235786">
    <property type="component" value="Unassembled WGS sequence"/>
</dbReference>
<feature type="compositionally biased region" description="Basic and acidic residues" evidence="1">
    <location>
        <begin position="256"/>
        <end position="281"/>
    </location>
</feature>
<dbReference type="PROSITE" id="PS51257">
    <property type="entry name" value="PROKAR_LIPOPROTEIN"/>
    <property type="match status" value="1"/>
</dbReference>
<accession>A0A2J6QS08</accession>
<evidence type="ECO:0000256" key="1">
    <source>
        <dbReference type="SAM" id="MobiDB-lite"/>
    </source>
</evidence>
<dbReference type="OrthoDB" id="3556237at2759"/>
<keyword evidence="2" id="KW-0472">Membrane</keyword>
<reference evidence="4 5" key="1">
    <citation type="submission" date="2016-04" db="EMBL/GenBank/DDBJ databases">
        <title>A degradative enzymes factory behind the ericoid mycorrhizal symbiosis.</title>
        <authorList>
            <consortium name="DOE Joint Genome Institute"/>
            <person name="Martino E."/>
            <person name="Morin E."/>
            <person name="Grelet G."/>
            <person name="Kuo A."/>
            <person name="Kohler A."/>
            <person name="Daghino S."/>
            <person name="Barry K."/>
            <person name="Choi C."/>
            <person name="Cichocki N."/>
            <person name="Clum A."/>
            <person name="Copeland A."/>
            <person name="Hainaut M."/>
            <person name="Haridas S."/>
            <person name="Labutti K."/>
            <person name="Lindquist E."/>
            <person name="Lipzen A."/>
            <person name="Khouja H.-R."/>
            <person name="Murat C."/>
            <person name="Ohm R."/>
            <person name="Olson A."/>
            <person name="Spatafora J."/>
            <person name="Veneault-Fourrey C."/>
            <person name="Henrissat B."/>
            <person name="Grigoriev I."/>
            <person name="Martin F."/>
            <person name="Perotto S."/>
        </authorList>
    </citation>
    <scope>NUCLEOTIDE SEQUENCE [LARGE SCALE GENOMIC DNA]</scope>
    <source>
        <strain evidence="4 5">F</strain>
    </source>
</reference>
<feature type="transmembrane region" description="Helical" evidence="2">
    <location>
        <begin position="141"/>
        <end position="159"/>
    </location>
</feature>
<evidence type="ECO:0000256" key="3">
    <source>
        <dbReference type="SAM" id="SignalP"/>
    </source>
</evidence>
<proteinExistence type="predicted"/>
<keyword evidence="5" id="KW-1185">Reference proteome</keyword>
<evidence type="ECO:0000313" key="5">
    <source>
        <dbReference type="Proteomes" id="UP000235786"/>
    </source>
</evidence>
<sequence length="555" mass="62188">MKTLKARLLFVFFSLAVLALSICVLLGCRTPSDSQYQLYSVNGSNITNSMSVNCTLCNVTTIPDRYMFGISGTCGSTNGTIRCQHTFPNTFNITAATIADITASNSSNLSATYAKQSEQYTNTTFMNHTLVHRLSEAVCSILIASVVLNFFFLLLGFFVDTSEPRSGKARILSIFVLIDWFAQFAALVMVYLIIRNEIAGAHAVFSGFNSTNSPVKFELEFWLLVGAAASRLLSAVPIVFSAQPAKTEPDQPWEVRPWHDQRRQDQYRQDQHQQDQHRQDQGENLGGVRIPKSLRDTHNVDDVFYANLISKITSIIKRLRNAVQTYDDKEIIDEGCKRLFARIKDDEKLASLMPSHFYQQSAALFLGMHSEEREVPPGPLLYKDCPCRGITNGPGSRSRGIYLVVVRECCHGGGWPVSTPKYMYVGSGRSAEGVMRRVEQHTDPDFRDSTSSELYKVWKRLERLSAPCVAIYLLAEWDPRIPGSVEGHDEILLAEAIWQVGLQTSCKTNMSKFTKHLREQGSGSADLINNVWEGCNVNSALEIYETGGRRNRRAD</sequence>
<evidence type="ECO:0000256" key="2">
    <source>
        <dbReference type="SAM" id="Phobius"/>
    </source>
</evidence>
<feature type="transmembrane region" description="Helical" evidence="2">
    <location>
        <begin position="171"/>
        <end position="194"/>
    </location>
</feature>
<dbReference type="EMBL" id="KZ613979">
    <property type="protein sequence ID" value="PMD29041.1"/>
    <property type="molecule type" value="Genomic_DNA"/>
</dbReference>
<keyword evidence="2" id="KW-1133">Transmembrane helix</keyword>
<dbReference type="AlphaFoldDB" id="A0A2J6QS08"/>
<feature type="region of interest" description="Disordered" evidence="1">
    <location>
        <begin position="248"/>
        <end position="291"/>
    </location>
</feature>
<gene>
    <name evidence="4" type="ORF">L207DRAFT_574553</name>
</gene>
<evidence type="ECO:0000313" key="4">
    <source>
        <dbReference type="EMBL" id="PMD29041.1"/>
    </source>
</evidence>
<protein>
    <recommendedName>
        <fullName evidence="6">GIY-YIG domain-containing protein</fullName>
    </recommendedName>
</protein>
<evidence type="ECO:0008006" key="6">
    <source>
        <dbReference type="Google" id="ProtNLM"/>
    </source>
</evidence>
<keyword evidence="2" id="KW-0812">Transmembrane</keyword>
<feature type="chain" id="PRO_5014329607" description="GIY-YIG domain-containing protein" evidence="3">
    <location>
        <begin position="20"/>
        <end position="555"/>
    </location>
</feature>
<feature type="signal peptide" evidence="3">
    <location>
        <begin position="1"/>
        <end position="19"/>
    </location>
</feature>